<accession>A0A1G5ZPW7</accession>
<dbReference type="Proteomes" id="UP000198588">
    <property type="component" value="Unassembled WGS sequence"/>
</dbReference>
<protein>
    <submittedName>
        <fullName evidence="1">Uncharacterized protein</fullName>
    </submittedName>
</protein>
<reference evidence="1 2" key="1">
    <citation type="submission" date="2016-10" db="EMBL/GenBank/DDBJ databases">
        <authorList>
            <person name="de Groot N.N."/>
        </authorList>
    </citation>
    <scope>NUCLEOTIDE SEQUENCE [LARGE SCALE GENOMIC DNA]</scope>
    <source>
        <strain evidence="1 2">CGMCC 1.12097</strain>
    </source>
</reference>
<evidence type="ECO:0000313" key="1">
    <source>
        <dbReference type="EMBL" id="SDA96536.1"/>
    </source>
</evidence>
<proteinExistence type="predicted"/>
<gene>
    <name evidence="1" type="ORF">SAMN02927914_05664</name>
</gene>
<organism evidence="1 2">
    <name type="scientific">Mesorhizobium qingshengii</name>
    <dbReference type="NCBI Taxonomy" id="1165689"/>
    <lineage>
        <taxon>Bacteria</taxon>
        <taxon>Pseudomonadati</taxon>
        <taxon>Pseudomonadota</taxon>
        <taxon>Alphaproteobacteria</taxon>
        <taxon>Hyphomicrobiales</taxon>
        <taxon>Phyllobacteriaceae</taxon>
        <taxon>Mesorhizobium</taxon>
    </lineage>
</organism>
<dbReference type="AlphaFoldDB" id="A0A1G5ZPW7"/>
<sequence>MLFALAWPAPCHTPRHLCRADGQAFPAGGFACLNLVGSKHLSAIFVTVTTSDAAAVAHKSIRANPARSITSVQLAAALAKLGRLAGARTTAARVLHLHLAFRYTRPFFGANYEPVGGVHG</sequence>
<dbReference type="EMBL" id="FMXM01000024">
    <property type="protein sequence ID" value="SDA96536.1"/>
    <property type="molecule type" value="Genomic_DNA"/>
</dbReference>
<evidence type="ECO:0000313" key="2">
    <source>
        <dbReference type="Proteomes" id="UP000198588"/>
    </source>
</evidence>
<dbReference type="STRING" id="1165689.SAMN02927914_05664"/>
<name>A0A1G5ZPW7_9HYPH</name>